<dbReference type="KEGG" id="soa:G3M56_011980"/>
<evidence type="ECO:0000313" key="1">
    <source>
        <dbReference type="EMBL" id="QQL44593.1"/>
    </source>
</evidence>
<evidence type="ECO:0008006" key="3">
    <source>
        <dbReference type="Google" id="ProtNLM"/>
    </source>
</evidence>
<gene>
    <name evidence="1" type="ORF">G3M56_011980</name>
</gene>
<keyword evidence="2" id="KW-1185">Reference proteome</keyword>
<protein>
    <recommendedName>
        <fullName evidence="3">DUF4303 domain-containing protein</fullName>
    </recommendedName>
</protein>
<evidence type="ECO:0000313" key="2">
    <source>
        <dbReference type="Proteomes" id="UP000475117"/>
    </source>
</evidence>
<dbReference type="AlphaFoldDB" id="A0A7T7F0T4"/>
<accession>A0A7T7F0T4</accession>
<name>A0A7T7F0T4_9BACT</name>
<dbReference type="Proteomes" id="UP000475117">
    <property type="component" value="Chromosome"/>
</dbReference>
<dbReference type="EMBL" id="CP066776">
    <property type="protein sequence ID" value="QQL44593.1"/>
    <property type="molecule type" value="Genomic_DNA"/>
</dbReference>
<dbReference type="RefSeq" id="WP_235203426.1">
    <property type="nucleotide sequence ID" value="NZ_CP066776.1"/>
</dbReference>
<sequence>MTIDWNAFESAVVEVCSKSLAYLDANATEDSIYGFGIEGGIEQGRVFVSANTVSSRSSDTEWWLPDWKLTYIDERLGDDSCDELFAPFAEPFDEIVSGDSEEMDFEVLCRHFRLSCLKALRAISSAIKDYDFPRSPDFTLVYMDEAEAFYRGDDQIEAAIRELESTER</sequence>
<organism evidence="1 2">
    <name type="scientific">Sulfuriroseicoccus oceanibius</name>
    <dbReference type="NCBI Taxonomy" id="2707525"/>
    <lineage>
        <taxon>Bacteria</taxon>
        <taxon>Pseudomonadati</taxon>
        <taxon>Verrucomicrobiota</taxon>
        <taxon>Verrucomicrobiia</taxon>
        <taxon>Verrucomicrobiales</taxon>
        <taxon>Verrucomicrobiaceae</taxon>
        <taxon>Sulfuriroseicoccus</taxon>
    </lineage>
</organism>
<reference evidence="1 2" key="1">
    <citation type="submission" date="2020-12" db="EMBL/GenBank/DDBJ databases">
        <title>Sulforoseuscoccus oceanibium gen. nov., sp. nov., a representative of the phylum Verrucomicrobia with special cytoplasmic membrane, and proposal of Sulforoseuscoccusaceae fam. nov.</title>
        <authorList>
            <person name="Xi F."/>
        </authorList>
    </citation>
    <scope>NUCLEOTIDE SEQUENCE [LARGE SCALE GENOMIC DNA]</scope>
    <source>
        <strain evidence="1 2">T37</strain>
    </source>
</reference>
<proteinExistence type="predicted"/>